<evidence type="ECO:0000313" key="3">
    <source>
        <dbReference type="Proteomes" id="UP000199452"/>
    </source>
</evidence>
<dbReference type="Pfam" id="PF02082">
    <property type="entry name" value="Rrf2"/>
    <property type="match status" value="1"/>
</dbReference>
<dbReference type="SUPFAM" id="SSF46785">
    <property type="entry name" value="Winged helix' DNA-binding domain"/>
    <property type="match status" value="1"/>
</dbReference>
<dbReference type="PANTHER" id="PTHR33221:SF5">
    <property type="entry name" value="HTH-TYPE TRANSCRIPTIONAL REGULATOR ISCR"/>
    <property type="match status" value="1"/>
</dbReference>
<evidence type="ECO:0000256" key="1">
    <source>
        <dbReference type="ARBA" id="ARBA00023125"/>
    </source>
</evidence>
<evidence type="ECO:0000313" key="2">
    <source>
        <dbReference type="EMBL" id="SDB81713.1"/>
    </source>
</evidence>
<dbReference type="STRING" id="1640674.SAMN05216323_1001107"/>
<dbReference type="AlphaFoldDB" id="A0A1G6GIQ7"/>
<dbReference type="PROSITE" id="PS51197">
    <property type="entry name" value="HTH_RRF2_2"/>
    <property type="match status" value="1"/>
</dbReference>
<organism evidence="2 3">
    <name type="scientific">Williamwhitmania taraxaci</name>
    <dbReference type="NCBI Taxonomy" id="1640674"/>
    <lineage>
        <taxon>Bacteria</taxon>
        <taxon>Pseudomonadati</taxon>
        <taxon>Bacteroidota</taxon>
        <taxon>Bacteroidia</taxon>
        <taxon>Bacteroidales</taxon>
        <taxon>Williamwhitmaniaceae</taxon>
        <taxon>Williamwhitmania</taxon>
    </lineage>
</organism>
<accession>A0A1G6GIQ7</accession>
<dbReference type="EMBL" id="FMYP01000001">
    <property type="protein sequence ID" value="SDB81713.1"/>
    <property type="molecule type" value="Genomic_DNA"/>
</dbReference>
<reference evidence="2 3" key="1">
    <citation type="submission" date="2016-09" db="EMBL/GenBank/DDBJ databases">
        <authorList>
            <person name="Capua I."/>
            <person name="De Benedictis P."/>
            <person name="Joannis T."/>
            <person name="Lombin L.H."/>
            <person name="Cattoli G."/>
        </authorList>
    </citation>
    <scope>NUCLEOTIDE SEQUENCE [LARGE SCALE GENOMIC DNA]</scope>
    <source>
        <strain evidence="2 3">A7P-90m</strain>
    </source>
</reference>
<dbReference type="InterPro" id="IPR036388">
    <property type="entry name" value="WH-like_DNA-bd_sf"/>
</dbReference>
<dbReference type="InterPro" id="IPR000944">
    <property type="entry name" value="Tscrpt_reg_Rrf2"/>
</dbReference>
<dbReference type="GO" id="GO:0005829">
    <property type="term" value="C:cytosol"/>
    <property type="evidence" value="ECO:0007669"/>
    <property type="project" value="TreeGrafter"/>
</dbReference>
<dbReference type="GO" id="GO:0003700">
    <property type="term" value="F:DNA-binding transcription factor activity"/>
    <property type="evidence" value="ECO:0007669"/>
    <property type="project" value="TreeGrafter"/>
</dbReference>
<protein>
    <submittedName>
        <fullName evidence="2">Transcriptional regulator, BadM/Rrf2 family</fullName>
    </submittedName>
</protein>
<gene>
    <name evidence="2" type="ORF">SAMN05216323_1001107</name>
</gene>
<dbReference type="Gene3D" id="1.10.10.10">
    <property type="entry name" value="Winged helix-like DNA-binding domain superfamily/Winged helix DNA-binding domain"/>
    <property type="match status" value="1"/>
</dbReference>
<dbReference type="InterPro" id="IPR036390">
    <property type="entry name" value="WH_DNA-bd_sf"/>
</dbReference>
<dbReference type="Proteomes" id="UP000199452">
    <property type="component" value="Unassembled WGS sequence"/>
</dbReference>
<keyword evidence="3" id="KW-1185">Reference proteome</keyword>
<sequence length="134" mass="14890">MALLRLAKEYGKGPIQIAEIAKGESIPQKFLESILNDCKKMGVVQSKMGKAGGYFLIKPPVDIDLATIYNHFEGPAAMLSCVSDKYYEPCEFGRNEEHCGICKTFKKIDAQTSAILKSTNLQSIIDEDQTGYYK</sequence>
<name>A0A1G6GIQ7_9BACT</name>
<dbReference type="PANTHER" id="PTHR33221">
    <property type="entry name" value="WINGED HELIX-TURN-HELIX TRANSCRIPTIONAL REGULATOR, RRF2 FAMILY"/>
    <property type="match status" value="1"/>
</dbReference>
<proteinExistence type="predicted"/>
<dbReference type="GO" id="GO:0003677">
    <property type="term" value="F:DNA binding"/>
    <property type="evidence" value="ECO:0007669"/>
    <property type="project" value="UniProtKB-KW"/>
</dbReference>
<keyword evidence="1" id="KW-0238">DNA-binding</keyword>
<dbReference type="NCBIfam" id="TIGR00738">
    <property type="entry name" value="rrf2_super"/>
    <property type="match status" value="1"/>
</dbReference>